<organism evidence="2 3">
    <name type="scientific">Aspergillus sclerotiicarbonarius (strain CBS 121057 / IBT 28362)</name>
    <dbReference type="NCBI Taxonomy" id="1448318"/>
    <lineage>
        <taxon>Eukaryota</taxon>
        <taxon>Fungi</taxon>
        <taxon>Dikarya</taxon>
        <taxon>Ascomycota</taxon>
        <taxon>Pezizomycotina</taxon>
        <taxon>Eurotiomycetes</taxon>
        <taxon>Eurotiomycetidae</taxon>
        <taxon>Eurotiales</taxon>
        <taxon>Aspergillaceae</taxon>
        <taxon>Aspergillus</taxon>
        <taxon>Aspergillus subgen. Circumdati</taxon>
    </lineage>
</organism>
<name>A0A319EC46_ASPSB</name>
<dbReference type="AlphaFoldDB" id="A0A319EC46"/>
<dbReference type="PANTHER" id="PTHR39596">
    <property type="match status" value="1"/>
</dbReference>
<dbReference type="VEuPathDB" id="FungiDB:BO78DRAFT_428660"/>
<gene>
    <name evidence="2" type="ORF">BO78DRAFT_428660</name>
</gene>
<dbReference type="STRING" id="1448318.A0A319EC46"/>
<dbReference type="Pfam" id="PF06985">
    <property type="entry name" value="HET"/>
    <property type="match status" value="1"/>
</dbReference>
<protein>
    <recommendedName>
        <fullName evidence="1">Heterokaryon incompatibility domain-containing protein</fullName>
    </recommendedName>
</protein>
<evidence type="ECO:0000313" key="3">
    <source>
        <dbReference type="Proteomes" id="UP000248423"/>
    </source>
</evidence>
<accession>A0A319EC46</accession>
<feature type="domain" description="Heterokaryon incompatibility" evidence="1">
    <location>
        <begin position="342"/>
        <end position="424"/>
    </location>
</feature>
<evidence type="ECO:0000313" key="2">
    <source>
        <dbReference type="EMBL" id="PYI07807.1"/>
    </source>
</evidence>
<keyword evidence="3" id="KW-1185">Reference proteome</keyword>
<dbReference type="EMBL" id="KZ826339">
    <property type="protein sequence ID" value="PYI07807.1"/>
    <property type="molecule type" value="Genomic_DNA"/>
</dbReference>
<dbReference type="Proteomes" id="UP000248423">
    <property type="component" value="Unassembled WGS sequence"/>
</dbReference>
<dbReference type="OrthoDB" id="2426273at2759"/>
<proteinExistence type="predicted"/>
<dbReference type="InterPro" id="IPR010730">
    <property type="entry name" value="HET"/>
</dbReference>
<sequence length="775" mass="87563">MDHLILPRGPVGFRFEVPILSTQNYDGGDFLTYPNRQGWGPRRVFEWQAVFEAPSIEFKAFLQRWLYFGLIHVWLGPFDIESTFVSKKRDRYGRLVLMTELLPTIALHSVETPTSPKHEFRGVSAVQTVGMIHLRFSKQWLSRRKKTNELLIEESLYEFIMNDGPMDPRHPLDVLAGMLLYDFFQASLKWRPAGLSTISNSGLPPRTDFSRPDMWMILRQRGWCPFDILPMIKQFNVSALMFMVNIMRPNPEQKHRMINITNRKKAAPSGKRLCSPLSCQHRQLSDDTYQTRHVDGCLGCEDIVADPTTILRRGTFPLIVAIDADSNDTEVLFVAAEQNTPYIAISHVWSDGLGNLQRNALPKCQLLRLSDMIRKLSGKAAGAVLFWFDTLCVPPDSAEQHGEQSTALQLMRQVYQDATAVLVLDSWLLSASCSQMHDAEMMMMIFAANWNRRLWTYPEGALARVLLFQFQDGICDLDAVFKRHQMSLDITSSTTLWPCTEIKYRSLRGFRKIKAQKEAFAGIMSAMAFRSTSVAVDEALCLASLLDLDSRPLLAVNNPQARMELLWSMLDAVPATILLNIGTKLDKPGLRWAPQTLLLSPSKVHPETGEYHDFSNLGNLFTVPMAKPTPRGLRVQLHGLVFLVSNATIGGEIIVKGDKGKFYRILHEYRRLANEKKGGALGEPRTVTPRREFGASYVAFVSWSSTEQLTRDPGLLVAVVEHHNGVMYVRNMGKAFCMEETRTMVVNDLGDLDKEAILVDSETGFLRAACGEKKG</sequence>
<evidence type="ECO:0000259" key="1">
    <source>
        <dbReference type="Pfam" id="PF06985"/>
    </source>
</evidence>
<dbReference type="PANTHER" id="PTHR39596:SF2">
    <property type="entry name" value="HET DOMAIN PROTEIN (AFU_ORTHOLOGUE AFUA_1G17550)-RELATED"/>
    <property type="match status" value="1"/>
</dbReference>
<reference evidence="2 3" key="1">
    <citation type="submission" date="2018-02" db="EMBL/GenBank/DDBJ databases">
        <title>The genomes of Aspergillus section Nigri reveals drivers in fungal speciation.</title>
        <authorList>
            <consortium name="DOE Joint Genome Institute"/>
            <person name="Vesth T.C."/>
            <person name="Nybo J."/>
            <person name="Theobald S."/>
            <person name="Brandl J."/>
            <person name="Frisvad J.C."/>
            <person name="Nielsen K.F."/>
            <person name="Lyhne E.K."/>
            <person name="Kogle M.E."/>
            <person name="Kuo A."/>
            <person name="Riley R."/>
            <person name="Clum A."/>
            <person name="Nolan M."/>
            <person name="Lipzen A."/>
            <person name="Salamov A."/>
            <person name="Henrissat B."/>
            <person name="Wiebenga A."/>
            <person name="De vries R.P."/>
            <person name="Grigoriev I.V."/>
            <person name="Mortensen U.H."/>
            <person name="Andersen M.R."/>
            <person name="Baker S.E."/>
        </authorList>
    </citation>
    <scope>NUCLEOTIDE SEQUENCE [LARGE SCALE GENOMIC DNA]</scope>
    <source>
        <strain evidence="2 3">CBS 121057</strain>
    </source>
</reference>